<reference evidence="4" key="1">
    <citation type="journal article" date="2019" name="Int. J. Syst. Evol. Microbiol.">
        <title>The Global Catalogue of Microorganisms (GCM) 10K type strain sequencing project: providing services to taxonomists for standard genome sequencing and annotation.</title>
        <authorList>
            <consortium name="The Broad Institute Genomics Platform"/>
            <consortium name="The Broad Institute Genome Sequencing Center for Infectious Disease"/>
            <person name="Wu L."/>
            <person name="Ma J."/>
        </authorList>
    </citation>
    <scope>NUCLEOTIDE SEQUENCE [LARGE SCALE GENOMIC DNA]</scope>
    <source>
        <strain evidence="4">JCM 9088</strain>
    </source>
</reference>
<evidence type="ECO:0000313" key="4">
    <source>
        <dbReference type="Proteomes" id="UP001500403"/>
    </source>
</evidence>
<feature type="compositionally biased region" description="Gly residues" evidence="1">
    <location>
        <begin position="215"/>
        <end position="250"/>
    </location>
</feature>
<feature type="compositionally biased region" description="Polar residues" evidence="1">
    <location>
        <begin position="310"/>
        <end position="319"/>
    </location>
</feature>
<feature type="compositionally biased region" description="Low complexity" evidence="1">
    <location>
        <begin position="205"/>
        <end position="214"/>
    </location>
</feature>
<evidence type="ECO:0000313" key="3">
    <source>
        <dbReference type="EMBL" id="GAA2925399.1"/>
    </source>
</evidence>
<dbReference type="Proteomes" id="UP001500403">
    <property type="component" value="Unassembled WGS sequence"/>
</dbReference>
<protein>
    <submittedName>
        <fullName evidence="3">Uncharacterized protein</fullName>
    </submittedName>
</protein>
<proteinExistence type="predicted"/>
<keyword evidence="2" id="KW-0812">Transmembrane</keyword>
<feature type="transmembrane region" description="Helical" evidence="2">
    <location>
        <begin position="156"/>
        <end position="176"/>
    </location>
</feature>
<accession>A0ABP6JBI9</accession>
<keyword evidence="2" id="KW-0472">Membrane</keyword>
<comment type="caution">
    <text evidence="3">The sequence shown here is derived from an EMBL/GenBank/DDBJ whole genome shotgun (WGS) entry which is preliminary data.</text>
</comment>
<feature type="compositionally biased region" description="Low complexity" evidence="1">
    <location>
        <begin position="295"/>
        <end position="304"/>
    </location>
</feature>
<feature type="region of interest" description="Disordered" evidence="1">
    <location>
        <begin position="176"/>
        <end position="319"/>
    </location>
</feature>
<feature type="region of interest" description="Disordered" evidence="1">
    <location>
        <begin position="1"/>
        <end position="22"/>
    </location>
</feature>
<dbReference type="EMBL" id="BAAAUD010000010">
    <property type="protein sequence ID" value="GAA2925399.1"/>
    <property type="molecule type" value="Genomic_DNA"/>
</dbReference>
<evidence type="ECO:0000256" key="1">
    <source>
        <dbReference type="SAM" id="MobiDB-lite"/>
    </source>
</evidence>
<feature type="transmembrane region" description="Helical" evidence="2">
    <location>
        <begin position="31"/>
        <end position="51"/>
    </location>
</feature>
<feature type="region of interest" description="Disordered" evidence="1">
    <location>
        <begin position="127"/>
        <end position="146"/>
    </location>
</feature>
<name>A0ABP6JBI9_9ACTN</name>
<evidence type="ECO:0000256" key="2">
    <source>
        <dbReference type="SAM" id="Phobius"/>
    </source>
</evidence>
<keyword evidence="2" id="KW-1133">Transmembrane helix</keyword>
<feature type="compositionally biased region" description="Low complexity" evidence="1">
    <location>
        <begin position="251"/>
        <end position="264"/>
    </location>
</feature>
<gene>
    <name evidence="3" type="ORF">GCM10010446_07090</name>
</gene>
<keyword evidence="4" id="KW-1185">Reference proteome</keyword>
<feature type="transmembrane region" description="Helical" evidence="2">
    <location>
        <begin position="57"/>
        <end position="78"/>
    </location>
</feature>
<organism evidence="3 4">
    <name type="scientific">Streptomyces enissocaesilis</name>
    <dbReference type="NCBI Taxonomy" id="332589"/>
    <lineage>
        <taxon>Bacteria</taxon>
        <taxon>Bacillati</taxon>
        <taxon>Actinomycetota</taxon>
        <taxon>Actinomycetes</taxon>
        <taxon>Kitasatosporales</taxon>
        <taxon>Streptomycetaceae</taxon>
        <taxon>Streptomyces</taxon>
        <taxon>Streptomyces rochei group</taxon>
    </lineage>
</organism>
<sequence length="319" mass="31494">MGEMGNQRLGMGGKPENDVEEAKDPRLDLSVAQVAGSAVAAVVAAVLASQLGVYGTIIGAGVVSVVATSGGTVFQHLFRRTGEQLREVTVHAKPKVRQVPVHDPRAYGQEGGDATRTRVLRTVTVPTDLSNTGLPDEEFSEATTHGTRVRGWRRSVVAAVVVFVVAMGGITAYELITGDGLGGGKGSTVGTVFRGGEQHQRQKETPPSQTPEETPGGGSATPGTGTDGGRSPGQDSGTGTGTGTGEGGGASPDPSGTPSTTTDGGSTGGTGEATPTPTPPPTPSGTTGGEGGDTGADAGEDPATGGDGDNGTQAGTPAP</sequence>